<dbReference type="Proteomes" id="UP000225740">
    <property type="component" value="Unassembled WGS sequence"/>
</dbReference>
<dbReference type="AlphaFoldDB" id="A0A2G1W3W5"/>
<sequence>MLPRLERNVNVGASLEEREYRSLESLLDWGKSTDLASGLILTAGTSELRGSFLRLLATKHSRPSYNHFFLGEAGHASGVVLFTQDWRLNSVWPVIATMEK</sequence>
<evidence type="ECO:0000313" key="1">
    <source>
        <dbReference type="EMBL" id="PHQ33724.1"/>
    </source>
</evidence>
<evidence type="ECO:0000313" key="2">
    <source>
        <dbReference type="Proteomes" id="UP000225740"/>
    </source>
</evidence>
<comment type="caution">
    <text evidence="1">The sequence shown here is derived from an EMBL/GenBank/DDBJ whole genome shotgun (WGS) entry which is preliminary data.</text>
</comment>
<organism evidence="1 2">
    <name type="scientific">Rhodopirellula bahusiensis</name>
    <dbReference type="NCBI Taxonomy" id="2014065"/>
    <lineage>
        <taxon>Bacteria</taxon>
        <taxon>Pseudomonadati</taxon>
        <taxon>Planctomycetota</taxon>
        <taxon>Planctomycetia</taxon>
        <taxon>Pirellulales</taxon>
        <taxon>Pirellulaceae</taxon>
        <taxon>Rhodopirellula</taxon>
    </lineage>
</organism>
<reference evidence="1 2" key="1">
    <citation type="submission" date="2017-06" db="EMBL/GenBank/DDBJ databases">
        <title>Description of Rhodopirellula bahusiensis sp. nov.</title>
        <authorList>
            <person name="Kizina J."/>
            <person name="Harder J."/>
        </authorList>
    </citation>
    <scope>NUCLEOTIDE SEQUENCE [LARGE SCALE GENOMIC DNA]</scope>
    <source>
        <strain evidence="1 2">SWK21</strain>
    </source>
</reference>
<keyword evidence="2" id="KW-1185">Reference proteome</keyword>
<proteinExistence type="predicted"/>
<accession>A0A2G1W3W5</accession>
<gene>
    <name evidence="1" type="ORF">CEE69_19375</name>
</gene>
<protein>
    <submittedName>
        <fullName evidence="1">Uncharacterized protein</fullName>
    </submittedName>
</protein>
<name>A0A2G1W3W5_9BACT</name>
<dbReference type="EMBL" id="NIZW01000015">
    <property type="protein sequence ID" value="PHQ33724.1"/>
    <property type="molecule type" value="Genomic_DNA"/>
</dbReference>